<organism evidence="5 6">
    <name type="scientific">Paenalcaligenes hermetiae</name>
    <dbReference type="NCBI Taxonomy" id="1157987"/>
    <lineage>
        <taxon>Bacteria</taxon>
        <taxon>Pseudomonadati</taxon>
        <taxon>Pseudomonadota</taxon>
        <taxon>Betaproteobacteria</taxon>
        <taxon>Burkholderiales</taxon>
        <taxon>Alcaligenaceae</taxon>
        <taxon>Paenalcaligenes</taxon>
    </lineage>
</organism>
<feature type="active site" description="Proton acceptor" evidence="4">
    <location>
        <position position="82"/>
    </location>
</feature>
<dbReference type="SUPFAM" id="SSF52972">
    <property type="entry name" value="ITPase-like"/>
    <property type="match status" value="1"/>
</dbReference>
<proteinExistence type="inferred from homology"/>
<evidence type="ECO:0000256" key="4">
    <source>
        <dbReference type="HAMAP-Rule" id="MF_00528"/>
    </source>
</evidence>
<accession>A0ABP9LZY1</accession>
<dbReference type="Proteomes" id="UP001500227">
    <property type="component" value="Unassembled WGS sequence"/>
</dbReference>
<comment type="cofactor">
    <cofactor evidence="1 4">
        <name>a divalent metal cation</name>
        <dbReference type="ChEBI" id="CHEBI:60240"/>
    </cofactor>
</comment>
<dbReference type="NCBIfam" id="TIGR00172">
    <property type="entry name" value="maf"/>
    <property type="match status" value="1"/>
</dbReference>
<comment type="function">
    <text evidence="4">Nucleoside triphosphate pyrophosphatase that hydrolyzes dTTP and UTP. May have a dual role in cell division arrest and in preventing the incorporation of modified nucleotides into cellular nucleic acids.</text>
</comment>
<reference evidence="6" key="1">
    <citation type="journal article" date="2019" name="Int. J. Syst. Evol. Microbiol.">
        <title>The Global Catalogue of Microorganisms (GCM) 10K type strain sequencing project: providing services to taxonomists for standard genome sequencing and annotation.</title>
        <authorList>
            <consortium name="The Broad Institute Genomics Platform"/>
            <consortium name="The Broad Institute Genome Sequencing Center for Infectious Disease"/>
            <person name="Wu L."/>
            <person name="Ma J."/>
        </authorList>
    </citation>
    <scope>NUCLEOTIDE SEQUENCE [LARGE SCALE GENOMIC DNA]</scope>
    <source>
        <strain evidence="6">JCM 18423</strain>
    </source>
</reference>
<gene>
    <name evidence="5" type="ORF">GCM10023337_06170</name>
</gene>
<protein>
    <recommendedName>
        <fullName evidence="4">dTTP/UTP pyrophosphatase</fullName>
        <shortName evidence="4">dTTPase/UTPase</shortName>
        <ecNumber evidence="4">3.6.1.9</ecNumber>
    </recommendedName>
    <alternativeName>
        <fullName evidence="4">Nucleoside triphosphate pyrophosphatase</fullName>
    </alternativeName>
    <alternativeName>
        <fullName evidence="4">Nucleotide pyrophosphatase</fullName>
        <shortName evidence="4">Nucleotide PPase</shortName>
    </alternativeName>
</protein>
<dbReference type="Pfam" id="PF02545">
    <property type="entry name" value="Maf"/>
    <property type="match status" value="1"/>
</dbReference>
<keyword evidence="4" id="KW-0963">Cytoplasm</keyword>
<keyword evidence="6" id="KW-1185">Reference proteome</keyword>
<dbReference type="InterPro" id="IPR029001">
    <property type="entry name" value="ITPase-like_fam"/>
</dbReference>
<comment type="caution">
    <text evidence="4">Lacks conserved residue(s) required for the propagation of feature annotation.</text>
</comment>
<comment type="catalytic activity">
    <reaction evidence="4">
        <text>dTTP + H2O = dTMP + diphosphate + H(+)</text>
        <dbReference type="Rhea" id="RHEA:28534"/>
        <dbReference type="ChEBI" id="CHEBI:15377"/>
        <dbReference type="ChEBI" id="CHEBI:15378"/>
        <dbReference type="ChEBI" id="CHEBI:33019"/>
        <dbReference type="ChEBI" id="CHEBI:37568"/>
        <dbReference type="ChEBI" id="CHEBI:63528"/>
        <dbReference type="EC" id="3.6.1.9"/>
    </reaction>
</comment>
<dbReference type="PANTHER" id="PTHR43213">
    <property type="entry name" value="BIFUNCTIONAL DTTP/UTP PYROPHOSPHATASE/METHYLTRANSFERASE PROTEIN-RELATED"/>
    <property type="match status" value="1"/>
</dbReference>
<name>A0ABP9LZY1_9BURK</name>
<evidence type="ECO:0000313" key="6">
    <source>
        <dbReference type="Proteomes" id="UP001500227"/>
    </source>
</evidence>
<keyword evidence="3 4" id="KW-0546">Nucleotide metabolism</keyword>
<comment type="catalytic activity">
    <reaction evidence="4">
        <text>UTP + H2O = UMP + diphosphate + H(+)</text>
        <dbReference type="Rhea" id="RHEA:29395"/>
        <dbReference type="ChEBI" id="CHEBI:15377"/>
        <dbReference type="ChEBI" id="CHEBI:15378"/>
        <dbReference type="ChEBI" id="CHEBI:33019"/>
        <dbReference type="ChEBI" id="CHEBI:46398"/>
        <dbReference type="ChEBI" id="CHEBI:57865"/>
        <dbReference type="EC" id="3.6.1.9"/>
    </reaction>
</comment>
<dbReference type="EC" id="3.6.1.9" evidence="4"/>
<comment type="subcellular location">
    <subcellularLocation>
        <location evidence="4">Cytoplasm</location>
    </subcellularLocation>
</comment>
<dbReference type="HAMAP" id="MF_00528">
    <property type="entry name" value="Maf"/>
    <property type="match status" value="1"/>
</dbReference>
<dbReference type="PIRSF" id="PIRSF006305">
    <property type="entry name" value="Maf"/>
    <property type="match status" value="1"/>
</dbReference>
<feature type="site" description="Important for substrate specificity" evidence="4">
    <location>
        <position position="165"/>
    </location>
</feature>
<dbReference type="CDD" id="cd00555">
    <property type="entry name" value="Maf"/>
    <property type="match status" value="1"/>
</dbReference>
<dbReference type="EMBL" id="BAABKD010000002">
    <property type="protein sequence ID" value="GAA5086489.1"/>
    <property type="molecule type" value="Genomic_DNA"/>
</dbReference>
<feature type="site" description="Important for substrate specificity" evidence="4">
    <location>
        <position position="15"/>
    </location>
</feature>
<evidence type="ECO:0000256" key="1">
    <source>
        <dbReference type="ARBA" id="ARBA00001968"/>
    </source>
</evidence>
<comment type="similarity">
    <text evidence="4">Belongs to the Maf family. YhdE subfamily.</text>
</comment>
<sequence>MLIQQPIYLASASPRRHELLKQIDITHEVLIVPAPAGEDEPIHANESAIDYVQRTAYEKLEHAKQWHAQQPQLYPWPILCADTTVELQGQILAKPKNLQEAKAFLQLLSGQEHHVHTAMCLSVGENHYKALSTSTIRFKPLSPAEIDIYCQSQEPLGKAGAYGIQGMAAAFVTHLTGSYSGVMGLDLHQTYQLLLNAGLK</sequence>
<dbReference type="PANTHER" id="PTHR43213:SF5">
    <property type="entry name" value="BIFUNCTIONAL DTTP_UTP PYROPHOSPHATASE_METHYLTRANSFERASE PROTEIN-RELATED"/>
    <property type="match status" value="1"/>
</dbReference>
<evidence type="ECO:0000313" key="5">
    <source>
        <dbReference type="EMBL" id="GAA5086489.1"/>
    </source>
</evidence>
<dbReference type="RefSeq" id="WP_345369517.1">
    <property type="nucleotide sequence ID" value="NZ_BAABKD010000002.1"/>
</dbReference>
<comment type="caution">
    <text evidence="5">The sequence shown here is derived from an EMBL/GenBank/DDBJ whole genome shotgun (WGS) entry which is preliminary data.</text>
</comment>
<feature type="site" description="Important for substrate specificity" evidence="4">
    <location>
        <position position="83"/>
    </location>
</feature>
<dbReference type="Gene3D" id="3.90.950.10">
    <property type="match status" value="1"/>
</dbReference>
<evidence type="ECO:0000256" key="2">
    <source>
        <dbReference type="ARBA" id="ARBA00022801"/>
    </source>
</evidence>
<evidence type="ECO:0000256" key="3">
    <source>
        <dbReference type="ARBA" id="ARBA00023080"/>
    </source>
</evidence>
<keyword evidence="2 4" id="KW-0378">Hydrolase</keyword>
<dbReference type="InterPro" id="IPR003697">
    <property type="entry name" value="Maf-like"/>
</dbReference>